<dbReference type="RefSeq" id="WP_068900673.1">
    <property type="nucleotide sequence ID" value="NZ_JBHUIF010000009.1"/>
</dbReference>
<dbReference type="PANTHER" id="PTHR43386">
    <property type="entry name" value="OLIGOPEPTIDE TRANSPORT SYSTEM PERMEASE PROTEIN APPC"/>
    <property type="match status" value="1"/>
</dbReference>
<feature type="transmembrane region" description="Helical" evidence="9">
    <location>
        <begin position="133"/>
        <end position="154"/>
    </location>
</feature>
<feature type="transmembrane region" description="Helical" evidence="9">
    <location>
        <begin position="257"/>
        <end position="279"/>
    </location>
</feature>
<dbReference type="GO" id="GO:0055085">
    <property type="term" value="P:transmembrane transport"/>
    <property type="evidence" value="ECO:0007669"/>
    <property type="project" value="InterPro"/>
</dbReference>
<dbReference type="OrthoDB" id="9805884at2"/>
<name>A0A1C3EM36_9GAMM</name>
<evidence type="ECO:0000256" key="2">
    <source>
        <dbReference type="ARBA" id="ARBA00022448"/>
    </source>
</evidence>
<keyword evidence="4" id="KW-0997">Cell inner membrane</keyword>
<keyword evidence="3" id="KW-1003">Cell membrane</keyword>
<dbReference type="InterPro" id="IPR035906">
    <property type="entry name" value="MetI-like_sf"/>
</dbReference>
<sequence>MPSNSVYLEQSFPTQLQRSWAEFRENTLAMFGFWCLCLLIVITVFAPWLTPYDPQYQTGELLLPPSWDLEGKVDYFLGTDDLTRDILSRLVAGSQLTFGYAILVTLASGLIGVALGIVAGMTSGLKSSFLNHLLDTILSIPSLLLAIIVVAFLGPGELNILIAVWLALIPRFIRAVYTAVHEEVKKEYILAAQLDGGSGFYLLKSSILPNILVVLTTEFTRALSVAILDIAAMGFLELGAQAPSPEWGAMLRDSIDLIYTASWTVHLPGICIMFSVLVVNLVGDGLTRAITVGTE</sequence>
<feature type="transmembrane region" description="Helical" evidence="9">
    <location>
        <begin position="28"/>
        <end position="49"/>
    </location>
</feature>
<evidence type="ECO:0000256" key="8">
    <source>
        <dbReference type="ARBA" id="ARBA00024202"/>
    </source>
</evidence>
<dbReference type="PROSITE" id="PS50928">
    <property type="entry name" value="ABC_TM1"/>
    <property type="match status" value="1"/>
</dbReference>
<evidence type="ECO:0000256" key="1">
    <source>
        <dbReference type="ARBA" id="ARBA00004429"/>
    </source>
</evidence>
<dbReference type="GO" id="GO:0005886">
    <property type="term" value="C:plasma membrane"/>
    <property type="evidence" value="ECO:0007669"/>
    <property type="project" value="UniProtKB-SubCell"/>
</dbReference>
<feature type="transmembrane region" description="Helical" evidence="9">
    <location>
        <begin position="98"/>
        <end position="121"/>
    </location>
</feature>
<comment type="similarity">
    <text evidence="8">Belongs to the binding-protein-dependent transport system permease family. OppBC subfamily.</text>
</comment>
<accession>A0A1C3EM36</accession>
<dbReference type="Pfam" id="PF00528">
    <property type="entry name" value="BPD_transp_1"/>
    <property type="match status" value="1"/>
</dbReference>
<evidence type="ECO:0000256" key="3">
    <source>
        <dbReference type="ARBA" id="ARBA00022475"/>
    </source>
</evidence>
<evidence type="ECO:0000256" key="9">
    <source>
        <dbReference type="RuleBase" id="RU363032"/>
    </source>
</evidence>
<evidence type="ECO:0000313" key="12">
    <source>
        <dbReference type="Proteomes" id="UP000094936"/>
    </source>
</evidence>
<dbReference type="InterPro" id="IPR025966">
    <property type="entry name" value="OppC_N"/>
</dbReference>
<keyword evidence="12" id="KW-1185">Reference proteome</keyword>
<dbReference type="SUPFAM" id="SSF161098">
    <property type="entry name" value="MetI-like"/>
    <property type="match status" value="1"/>
</dbReference>
<gene>
    <name evidence="11" type="ORF">A8L45_07135</name>
</gene>
<keyword evidence="7 9" id="KW-0472">Membrane</keyword>
<organism evidence="11 12">
    <name type="scientific">Veronia pacifica</name>
    <dbReference type="NCBI Taxonomy" id="1080227"/>
    <lineage>
        <taxon>Bacteria</taxon>
        <taxon>Pseudomonadati</taxon>
        <taxon>Pseudomonadota</taxon>
        <taxon>Gammaproteobacteria</taxon>
        <taxon>Vibrionales</taxon>
        <taxon>Vibrionaceae</taxon>
        <taxon>Veronia</taxon>
    </lineage>
</organism>
<dbReference type="Pfam" id="PF12911">
    <property type="entry name" value="OppC_N"/>
    <property type="match status" value="1"/>
</dbReference>
<dbReference type="CDD" id="cd06261">
    <property type="entry name" value="TM_PBP2"/>
    <property type="match status" value="1"/>
</dbReference>
<evidence type="ECO:0000256" key="6">
    <source>
        <dbReference type="ARBA" id="ARBA00022989"/>
    </source>
</evidence>
<keyword evidence="6 9" id="KW-1133">Transmembrane helix</keyword>
<evidence type="ECO:0000256" key="5">
    <source>
        <dbReference type="ARBA" id="ARBA00022692"/>
    </source>
</evidence>
<keyword evidence="2 9" id="KW-0813">Transport</keyword>
<dbReference type="PANTHER" id="PTHR43386:SF5">
    <property type="entry name" value="PUTRESCINE EXPORT SYSTEM PERMEASE PROTEIN SAPC"/>
    <property type="match status" value="1"/>
</dbReference>
<comment type="subcellular location">
    <subcellularLocation>
        <location evidence="1">Cell inner membrane</location>
        <topology evidence="1">Multi-pass membrane protein</topology>
    </subcellularLocation>
    <subcellularLocation>
        <location evidence="9">Cell membrane</location>
        <topology evidence="9">Multi-pass membrane protein</topology>
    </subcellularLocation>
</comment>
<dbReference type="InterPro" id="IPR000515">
    <property type="entry name" value="MetI-like"/>
</dbReference>
<dbReference type="EMBL" id="LYBM01000009">
    <property type="protein sequence ID" value="ODA34313.1"/>
    <property type="molecule type" value="Genomic_DNA"/>
</dbReference>
<keyword evidence="5 9" id="KW-0812">Transmembrane</keyword>
<dbReference type="NCBIfam" id="NF011691">
    <property type="entry name" value="PRK15111.1"/>
    <property type="match status" value="1"/>
</dbReference>
<evidence type="ECO:0000259" key="10">
    <source>
        <dbReference type="PROSITE" id="PS50928"/>
    </source>
</evidence>
<protein>
    <submittedName>
        <fullName evidence="11">Peptide ABC transporter permease</fullName>
    </submittedName>
</protein>
<evidence type="ECO:0000313" key="11">
    <source>
        <dbReference type="EMBL" id="ODA34313.1"/>
    </source>
</evidence>
<dbReference type="InterPro" id="IPR050366">
    <property type="entry name" value="BP-dependent_transpt_permease"/>
</dbReference>
<dbReference type="Proteomes" id="UP000094936">
    <property type="component" value="Unassembled WGS sequence"/>
</dbReference>
<reference evidence="11 12" key="1">
    <citation type="submission" date="2016-05" db="EMBL/GenBank/DDBJ databases">
        <title>Genomic Taxonomy of the Vibrionaceae.</title>
        <authorList>
            <person name="Gomez-Gil B."/>
            <person name="Enciso-Ibarra J."/>
        </authorList>
    </citation>
    <scope>NUCLEOTIDE SEQUENCE [LARGE SCALE GENOMIC DNA]</scope>
    <source>
        <strain evidence="11 12">CAIM 1920</strain>
    </source>
</reference>
<proteinExistence type="inferred from homology"/>
<feature type="domain" description="ABC transmembrane type-1" evidence="10">
    <location>
        <begin position="98"/>
        <end position="283"/>
    </location>
</feature>
<evidence type="ECO:0000256" key="7">
    <source>
        <dbReference type="ARBA" id="ARBA00023136"/>
    </source>
</evidence>
<dbReference type="AlphaFoldDB" id="A0A1C3EM36"/>
<dbReference type="STRING" id="1080227.A8L45_07135"/>
<comment type="caution">
    <text evidence="11">The sequence shown here is derived from an EMBL/GenBank/DDBJ whole genome shotgun (WGS) entry which is preliminary data.</text>
</comment>
<evidence type="ECO:0000256" key="4">
    <source>
        <dbReference type="ARBA" id="ARBA00022519"/>
    </source>
</evidence>
<dbReference type="Gene3D" id="1.10.3720.10">
    <property type="entry name" value="MetI-like"/>
    <property type="match status" value="1"/>
</dbReference>